<dbReference type="EMBL" id="AP027729">
    <property type="protein sequence ID" value="BDZ43086.1"/>
    <property type="molecule type" value="Genomic_DNA"/>
</dbReference>
<dbReference type="InterPro" id="IPR011008">
    <property type="entry name" value="Dimeric_a/b-barrel"/>
</dbReference>
<keyword evidence="3" id="KW-0349">Heme</keyword>
<organism evidence="12 13">
    <name type="scientific">Paraoerskovia sediminicola</name>
    <dbReference type="NCBI Taxonomy" id="1138587"/>
    <lineage>
        <taxon>Bacteria</taxon>
        <taxon>Bacillati</taxon>
        <taxon>Actinomycetota</taxon>
        <taxon>Actinomycetes</taxon>
        <taxon>Micrococcales</taxon>
        <taxon>Cellulomonadaceae</taxon>
        <taxon>Paraoerskovia</taxon>
    </lineage>
</organism>
<dbReference type="GO" id="GO:0004601">
    <property type="term" value="F:peroxidase activity"/>
    <property type="evidence" value="ECO:0007669"/>
    <property type="project" value="UniProtKB-KW"/>
</dbReference>
<evidence type="ECO:0000256" key="8">
    <source>
        <dbReference type="ARBA" id="ARBA00025737"/>
    </source>
</evidence>
<dbReference type="InterPro" id="IPR006314">
    <property type="entry name" value="Dyp_peroxidase"/>
</dbReference>
<evidence type="ECO:0000313" key="13">
    <source>
        <dbReference type="Proteomes" id="UP001321475"/>
    </source>
</evidence>
<feature type="compositionally biased region" description="Gly residues" evidence="9">
    <location>
        <begin position="39"/>
        <end position="51"/>
    </location>
</feature>
<name>A0ABM8G4L0_9CELL</name>
<dbReference type="RefSeq" id="WP_286217416.1">
    <property type="nucleotide sequence ID" value="NZ_AP027729.1"/>
</dbReference>
<evidence type="ECO:0000256" key="5">
    <source>
        <dbReference type="ARBA" id="ARBA00022729"/>
    </source>
</evidence>
<dbReference type="PANTHER" id="PTHR30521:SF4">
    <property type="entry name" value="DEFERROCHELATASE"/>
    <property type="match status" value="1"/>
</dbReference>
<dbReference type="PANTHER" id="PTHR30521">
    <property type="entry name" value="DEFERROCHELATASE/PEROXIDASE"/>
    <property type="match status" value="1"/>
</dbReference>
<keyword evidence="4" id="KW-0479">Metal-binding</keyword>
<dbReference type="Proteomes" id="UP001321475">
    <property type="component" value="Chromosome"/>
</dbReference>
<dbReference type="InterPro" id="IPR006311">
    <property type="entry name" value="TAT_signal"/>
</dbReference>
<gene>
    <name evidence="12" type="ORF">GCM10025865_23850</name>
</gene>
<dbReference type="PROSITE" id="PS51318">
    <property type="entry name" value="TAT"/>
    <property type="match status" value="1"/>
</dbReference>
<dbReference type="PROSITE" id="PS51404">
    <property type="entry name" value="DYP_PEROXIDASE"/>
    <property type="match status" value="1"/>
</dbReference>
<evidence type="ECO:0000256" key="7">
    <source>
        <dbReference type="ARBA" id="ARBA00023004"/>
    </source>
</evidence>
<evidence type="ECO:0000259" key="10">
    <source>
        <dbReference type="Pfam" id="PF04261"/>
    </source>
</evidence>
<keyword evidence="5" id="KW-0732">Signal</keyword>
<accession>A0ABM8G4L0</accession>
<reference evidence="13" key="1">
    <citation type="journal article" date="2019" name="Int. J. Syst. Evol. Microbiol.">
        <title>The Global Catalogue of Microorganisms (GCM) 10K type strain sequencing project: providing services to taxonomists for standard genome sequencing and annotation.</title>
        <authorList>
            <consortium name="The Broad Institute Genomics Platform"/>
            <consortium name="The Broad Institute Genome Sequencing Center for Infectious Disease"/>
            <person name="Wu L."/>
            <person name="Ma J."/>
        </authorList>
    </citation>
    <scope>NUCLEOTIDE SEQUENCE [LARGE SCALE GENOMIC DNA]</scope>
    <source>
        <strain evidence="13">NBRC 108565</strain>
    </source>
</reference>
<comment type="cofactor">
    <cofactor evidence="1">
        <name>heme b</name>
        <dbReference type="ChEBI" id="CHEBI:60344"/>
    </cofactor>
</comment>
<evidence type="ECO:0000256" key="6">
    <source>
        <dbReference type="ARBA" id="ARBA00023002"/>
    </source>
</evidence>
<dbReference type="SUPFAM" id="SSF54909">
    <property type="entry name" value="Dimeric alpha+beta barrel"/>
    <property type="match status" value="1"/>
</dbReference>
<evidence type="ECO:0000313" key="12">
    <source>
        <dbReference type="EMBL" id="BDZ43086.1"/>
    </source>
</evidence>
<keyword evidence="7" id="KW-0408">Iron</keyword>
<evidence type="ECO:0000256" key="3">
    <source>
        <dbReference type="ARBA" id="ARBA00022617"/>
    </source>
</evidence>
<evidence type="ECO:0000256" key="1">
    <source>
        <dbReference type="ARBA" id="ARBA00001970"/>
    </source>
</evidence>
<protein>
    <submittedName>
        <fullName evidence="12">Peroxidase</fullName>
    </submittedName>
</protein>
<keyword evidence="2 12" id="KW-0575">Peroxidase</keyword>
<evidence type="ECO:0000259" key="11">
    <source>
        <dbReference type="Pfam" id="PF20628"/>
    </source>
</evidence>
<dbReference type="Pfam" id="PF20628">
    <property type="entry name" value="Dyp_perox_C"/>
    <property type="match status" value="1"/>
</dbReference>
<keyword evidence="6" id="KW-0560">Oxidoreductase</keyword>
<dbReference type="InterPro" id="IPR048328">
    <property type="entry name" value="Dyp_perox_C"/>
</dbReference>
<feature type="domain" description="Dyp-type peroxidase N-terminal" evidence="10">
    <location>
        <begin position="73"/>
        <end position="216"/>
    </location>
</feature>
<dbReference type="NCBIfam" id="TIGR01413">
    <property type="entry name" value="Dyp_perox_fam"/>
    <property type="match status" value="1"/>
</dbReference>
<feature type="region of interest" description="Disordered" evidence="9">
    <location>
        <begin position="38"/>
        <end position="57"/>
    </location>
</feature>
<sequence length="411" mass="43047">MTGRRGLDRRSFLQGGAAALGGAALALGGRELVEAAGGPVPGGGATAGGAPGAPTAPDDAVGRATEGFRGTRQAGVATPPQASAAFVALDLAGDVDRAALVRLMRIWTDDIERLTSGRAPLADTEAELAAVPARLTVTVGFGPAALAAAGVDEASVSWPAALPPFGIDRLEDRWSGGDLVLQVCADDPLTVAHAVRLLAKDARSFAEVRWVQRGFRRAVGTTPSGTTMRNLMGQVDGTANPHLDVDANLIWREDGSTSMVVRRIAMNLDTWDELDRDGREKAVGRRLDTGAPLTGGTEHDEVDLEAEDEHGLTVVAPFAHVRRARTDDRAQRFLRRGYNYDDAPSGGAVSDSGLVFVTFQADVEAQLVPVQRRLDELDLLNEWTTPVGSAVFWVPPGAGSGEILGQSVLGG</sequence>
<evidence type="ECO:0000256" key="2">
    <source>
        <dbReference type="ARBA" id="ARBA00022559"/>
    </source>
</evidence>
<proteinExistence type="inferred from homology"/>
<dbReference type="InterPro" id="IPR048327">
    <property type="entry name" value="Dyp_perox_N"/>
</dbReference>
<keyword evidence="13" id="KW-1185">Reference proteome</keyword>
<evidence type="ECO:0000256" key="4">
    <source>
        <dbReference type="ARBA" id="ARBA00022723"/>
    </source>
</evidence>
<evidence type="ECO:0000256" key="9">
    <source>
        <dbReference type="SAM" id="MobiDB-lite"/>
    </source>
</evidence>
<comment type="similarity">
    <text evidence="8">Belongs to the DyP-type peroxidase family.</text>
</comment>
<dbReference type="Pfam" id="PF04261">
    <property type="entry name" value="Dyp_perox_N"/>
    <property type="match status" value="1"/>
</dbReference>
<feature type="domain" description="Dyp-type peroxidase C-terminal" evidence="11">
    <location>
        <begin position="228"/>
        <end position="397"/>
    </location>
</feature>